<sequence>MKQKKILVVIVLIAAISVSFAGYYHFFAEKEQFEGGSSPPIVQNASQVDVSTLLGLEGVLVKITPDMNASTVCSFLQKELDADVNPTGDGVYEIRKNITEEHLTEVLKKINASIAEKMAGEPFF</sequence>
<dbReference type="EMBL" id="MT631069">
    <property type="protein sequence ID" value="QNO45087.1"/>
    <property type="molecule type" value="Genomic_DNA"/>
</dbReference>
<reference evidence="2" key="1">
    <citation type="submission" date="2020-06" db="EMBL/GenBank/DDBJ databases">
        <title>Unique genomic features of the anaerobic methanotrophic archaea.</title>
        <authorList>
            <person name="Chadwick G.L."/>
            <person name="Skennerton C.T."/>
            <person name="Laso-Perez R."/>
            <person name="Leu A.O."/>
            <person name="Speth D.R."/>
            <person name="Yu H."/>
            <person name="Morgan-Lang C."/>
            <person name="Hatzenpichler R."/>
            <person name="Goudeau D."/>
            <person name="Malmstrom R."/>
            <person name="Brazelton W.J."/>
            <person name="Woyke T."/>
            <person name="Hallam S.J."/>
            <person name="Tyson G.W."/>
            <person name="Wegener G."/>
            <person name="Boetius A."/>
            <person name="Orphan V."/>
        </authorList>
    </citation>
    <scope>NUCLEOTIDE SEQUENCE</scope>
</reference>
<evidence type="ECO:0000313" key="2">
    <source>
        <dbReference type="EMBL" id="QNO46063.1"/>
    </source>
</evidence>
<accession>A0A7G9YDH9</accession>
<organism evidence="2">
    <name type="scientific">Candidatus Methanogaster sp. ANME-2c ERB4</name>
    <dbReference type="NCBI Taxonomy" id="2759911"/>
    <lineage>
        <taxon>Archaea</taxon>
        <taxon>Methanobacteriati</taxon>
        <taxon>Methanobacteriota</taxon>
        <taxon>Stenosarchaea group</taxon>
        <taxon>Methanomicrobia</taxon>
        <taxon>Methanosarcinales</taxon>
        <taxon>ANME-2 cluster</taxon>
        <taxon>Candidatus Methanogasteraceae</taxon>
        <taxon>Candidatus Methanogaster</taxon>
    </lineage>
</organism>
<protein>
    <submittedName>
        <fullName evidence="2">Uncharacterized protein</fullName>
    </submittedName>
</protein>
<evidence type="ECO:0000313" key="1">
    <source>
        <dbReference type="EMBL" id="QNO45087.1"/>
    </source>
</evidence>
<dbReference type="EMBL" id="MT631167">
    <property type="protein sequence ID" value="QNO46063.1"/>
    <property type="molecule type" value="Genomic_DNA"/>
</dbReference>
<dbReference type="AlphaFoldDB" id="A0A7G9YDH9"/>
<name>A0A7G9YDH9_9EURY</name>
<proteinExistence type="predicted"/>
<gene>
    <name evidence="2" type="ORF">FINKGBGL_00013</name>
    <name evidence="1" type="ORF">GJDNBJFE_00003</name>
</gene>